<sequence length="159" mass="18157">MKKILLLTVVAALAFACGTPKTVQESRKVIKGNWMLDNITYNQSGTFNVKLLDDTSKECFEGTTWRFIPNNNTGVYTVNNSDCPTGDRYFIFAIQEINQTTGLYDFLLKPTDSKGKSEEKLGFRMRLSQLNENSMQWEQTVTLEGKPFKIKMNFSKLTE</sequence>
<evidence type="ECO:0000313" key="3">
    <source>
        <dbReference type="Proteomes" id="UP001596415"/>
    </source>
</evidence>
<accession>A0ABW2MQJ8</accession>
<dbReference type="EMBL" id="JBHTBN010000002">
    <property type="protein sequence ID" value="MFC7357166.1"/>
    <property type="molecule type" value="Genomic_DNA"/>
</dbReference>
<name>A0ABW2MQJ8_9FLAO</name>
<proteinExistence type="predicted"/>
<dbReference type="RefSeq" id="WP_380217013.1">
    <property type="nucleotide sequence ID" value="NZ_JBHTBN010000002.1"/>
</dbReference>
<comment type="caution">
    <text evidence="2">The sequence shown here is derived from an EMBL/GenBank/DDBJ whole genome shotgun (WGS) entry which is preliminary data.</text>
</comment>
<evidence type="ECO:0000313" key="2">
    <source>
        <dbReference type="EMBL" id="MFC7357166.1"/>
    </source>
</evidence>
<gene>
    <name evidence="2" type="ORF">ACFQO1_05680</name>
</gene>
<evidence type="ECO:0000256" key="1">
    <source>
        <dbReference type="SAM" id="SignalP"/>
    </source>
</evidence>
<feature type="signal peptide" evidence="1">
    <location>
        <begin position="1"/>
        <end position="16"/>
    </location>
</feature>
<keyword evidence="3" id="KW-1185">Reference proteome</keyword>
<protein>
    <submittedName>
        <fullName evidence="2">Lipocalin family protein</fullName>
    </submittedName>
</protein>
<reference evidence="3" key="1">
    <citation type="journal article" date="2019" name="Int. J. Syst. Evol. Microbiol.">
        <title>The Global Catalogue of Microorganisms (GCM) 10K type strain sequencing project: providing services to taxonomists for standard genome sequencing and annotation.</title>
        <authorList>
            <consortium name="The Broad Institute Genomics Platform"/>
            <consortium name="The Broad Institute Genome Sequencing Center for Infectious Disease"/>
            <person name="Wu L."/>
            <person name="Ma J."/>
        </authorList>
    </citation>
    <scope>NUCLEOTIDE SEQUENCE [LARGE SCALE GENOMIC DNA]</scope>
    <source>
        <strain evidence="3">CGMCC 1.16306</strain>
    </source>
</reference>
<feature type="chain" id="PRO_5046361024" evidence="1">
    <location>
        <begin position="17"/>
        <end position="159"/>
    </location>
</feature>
<dbReference type="PROSITE" id="PS51257">
    <property type="entry name" value="PROKAR_LIPOPROTEIN"/>
    <property type="match status" value="1"/>
</dbReference>
<dbReference type="Proteomes" id="UP001596415">
    <property type="component" value="Unassembled WGS sequence"/>
</dbReference>
<organism evidence="2 3">
    <name type="scientific">Jejudonia soesokkakensis</name>
    <dbReference type="NCBI Taxonomy" id="1323432"/>
    <lineage>
        <taxon>Bacteria</taxon>
        <taxon>Pseudomonadati</taxon>
        <taxon>Bacteroidota</taxon>
        <taxon>Flavobacteriia</taxon>
        <taxon>Flavobacteriales</taxon>
        <taxon>Flavobacteriaceae</taxon>
        <taxon>Jejudonia</taxon>
    </lineage>
</organism>
<keyword evidence="1" id="KW-0732">Signal</keyword>